<evidence type="ECO:0000313" key="2">
    <source>
        <dbReference type="Proteomes" id="UP000789901"/>
    </source>
</evidence>
<accession>A0ABN7WV37</accession>
<keyword evidence="2" id="KW-1185">Reference proteome</keyword>
<evidence type="ECO:0000313" key="1">
    <source>
        <dbReference type="EMBL" id="CAG8841627.1"/>
    </source>
</evidence>
<reference evidence="1 2" key="1">
    <citation type="submission" date="2021-06" db="EMBL/GenBank/DDBJ databases">
        <authorList>
            <person name="Kallberg Y."/>
            <person name="Tangrot J."/>
            <person name="Rosling A."/>
        </authorList>
    </citation>
    <scope>NUCLEOTIDE SEQUENCE [LARGE SCALE GENOMIC DNA]</scope>
    <source>
        <strain evidence="1 2">120-4 pot B 10/14</strain>
    </source>
</reference>
<protein>
    <submittedName>
        <fullName evidence="1">6036_t:CDS:1</fullName>
    </submittedName>
</protein>
<comment type="caution">
    <text evidence="1">The sequence shown here is derived from an EMBL/GenBank/DDBJ whole genome shotgun (WGS) entry which is preliminary data.</text>
</comment>
<sequence>KLSTSARNYIPESISEEIKTSNTNTPKSELEQKLDFYKKKVAVYNTEMATQNWVKKFEEFHGNESKATTIKQAVD</sequence>
<dbReference type="Proteomes" id="UP000789901">
    <property type="component" value="Unassembled WGS sequence"/>
</dbReference>
<feature type="non-terminal residue" evidence="1">
    <location>
        <position position="75"/>
    </location>
</feature>
<proteinExistence type="predicted"/>
<gene>
    <name evidence="1" type="ORF">GMARGA_LOCUS35528</name>
</gene>
<name>A0ABN7WV37_GIGMA</name>
<dbReference type="EMBL" id="CAJVQB010066367">
    <property type="protein sequence ID" value="CAG8841627.1"/>
    <property type="molecule type" value="Genomic_DNA"/>
</dbReference>
<organism evidence="1 2">
    <name type="scientific">Gigaspora margarita</name>
    <dbReference type="NCBI Taxonomy" id="4874"/>
    <lineage>
        <taxon>Eukaryota</taxon>
        <taxon>Fungi</taxon>
        <taxon>Fungi incertae sedis</taxon>
        <taxon>Mucoromycota</taxon>
        <taxon>Glomeromycotina</taxon>
        <taxon>Glomeromycetes</taxon>
        <taxon>Diversisporales</taxon>
        <taxon>Gigasporaceae</taxon>
        <taxon>Gigaspora</taxon>
    </lineage>
</organism>
<feature type="non-terminal residue" evidence="1">
    <location>
        <position position="1"/>
    </location>
</feature>